<dbReference type="InParanoid" id="A0A1W4WH22"/>
<sequence length="86" mass="10104">MKFQAVFWLVFLTFVFITENSKAHGAPSAQSEDMLKTLLELDRMYSAVARPRFGKRTEQDTSLPEWSNNDYDNQVLKNQLINYLRK</sequence>
<feature type="chain" id="PRO_5010732781" evidence="1">
    <location>
        <begin position="24"/>
        <end position="86"/>
    </location>
</feature>
<dbReference type="Proteomes" id="UP000192223">
    <property type="component" value="Unplaced"/>
</dbReference>
<reference evidence="3" key="1">
    <citation type="submission" date="2025-08" db="UniProtKB">
        <authorList>
            <consortium name="RefSeq"/>
        </authorList>
    </citation>
    <scope>IDENTIFICATION</scope>
    <source>
        <tissue evidence="3">Entire body</tissue>
    </source>
</reference>
<dbReference type="AlphaFoldDB" id="A0A1W4WH22"/>
<dbReference type="KEGG" id="apln:108732832"/>
<accession>A0A1W4WH22</accession>
<keyword evidence="2" id="KW-1185">Reference proteome</keyword>
<dbReference type="RefSeq" id="XP_018319315.1">
    <property type="nucleotide sequence ID" value="XM_018463813.1"/>
</dbReference>
<dbReference type="OrthoDB" id="8181631at2759"/>
<organism evidence="2 3">
    <name type="scientific">Agrilus planipennis</name>
    <name type="common">Emerald ash borer</name>
    <name type="synonym">Agrilus marcopoli</name>
    <dbReference type="NCBI Taxonomy" id="224129"/>
    <lineage>
        <taxon>Eukaryota</taxon>
        <taxon>Metazoa</taxon>
        <taxon>Ecdysozoa</taxon>
        <taxon>Arthropoda</taxon>
        <taxon>Hexapoda</taxon>
        <taxon>Insecta</taxon>
        <taxon>Pterygota</taxon>
        <taxon>Neoptera</taxon>
        <taxon>Endopterygota</taxon>
        <taxon>Coleoptera</taxon>
        <taxon>Polyphaga</taxon>
        <taxon>Elateriformia</taxon>
        <taxon>Buprestoidea</taxon>
        <taxon>Buprestidae</taxon>
        <taxon>Agrilinae</taxon>
        <taxon>Agrilus</taxon>
    </lineage>
</organism>
<feature type="signal peptide" evidence="1">
    <location>
        <begin position="1"/>
        <end position="23"/>
    </location>
</feature>
<proteinExistence type="predicted"/>
<name>A0A1W4WH22_AGRPL</name>
<evidence type="ECO:0000313" key="2">
    <source>
        <dbReference type="Proteomes" id="UP000192223"/>
    </source>
</evidence>
<evidence type="ECO:0000313" key="3">
    <source>
        <dbReference type="RefSeq" id="XP_018319315.1"/>
    </source>
</evidence>
<keyword evidence="1" id="KW-0732">Signal</keyword>
<gene>
    <name evidence="3" type="primary">LOC108732832</name>
</gene>
<dbReference type="GeneID" id="108732832"/>
<evidence type="ECO:0000256" key="1">
    <source>
        <dbReference type="SAM" id="SignalP"/>
    </source>
</evidence>
<protein>
    <submittedName>
        <fullName evidence="3">Neuropeptide F-like</fullName>
    </submittedName>
</protein>